<dbReference type="InterPro" id="IPR029058">
    <property type="entry name" value="AB_hydrolase_fold"/>
</dbReference>
<organism evidence="3 4">
    <name type="scientific">Salinirubellus salinus</name>
    <dbReference type="NCBI Taxonomy" id="1364945"/>
    <lineage>
        <taxon>Archaea</taxon>
        <taxon>Methanobacteriati</taxon>
        <taxon>Methanobacteriota</taxon>
        <taxon>Stenosarchaea group</taxon>
        <taxon>Halobacteria</taxon>
        <taxon>Halobacteriales</taxon>
        <taxon>Natronomonadaceae</taxon>
        <taxon>Salinirubellus</taxon>
    </lineage>
</organism>
<dbReference type="GO" id="GO:0052689">
    <property type="term" value="F:carboxylic ester hydrolase activity"/>
    <property type="evidence" value="ECO:0007669"/>
    <property type="project" value="TreeGrafter"/>
</dbReference>
<dbReference type="EMBL" id="CP104003">
    <property type="protein sequence ID" value="UWM54919.1"/>
    <property type="molecule type" value="Genomic_DNA"/>
</dbReference>
<sequence>MTDESPPDAPRRRAVLATLAGGLGVSLAGCSSGPSSPTPSATPRPTDPSTDSPTDDGTPTGTDVPVERLRTLGASVYHLYAVGAFEDARRYYADRFDADLDTEELRGGWDAWTATAGRFEGVAGTVHRTQEGFDVVKVVGAFQTGLVAIDFVFGGNADVVGLFHSNPNTGEYAPPGYAASEAVVESGVALSEASCGLPAVLTTPSDSGSGTVPGVVLVGDDGPRDRNGAVGPNRPLQDLAWGLADRGVASLRYDSRALSCDSLAPEATTLDALVEDATVAVERLRSLDGVGPVAVLGHGLGGWIAPRVAAAATVDGVAVLAAPGRPLTTTRPEAAQRVAEVDGTVEDTEQRWVDHVTSEADRVGDLAADETALGATGAFWASVADYDPVAETSGLSVPTHLLFGGRDFEVPEADRQRWTEAGAVQVVDAANHLLQTGEGPATPGEYAIPNTVAEAVVTDVAEFVTGL</sequence>
<dbReference type="RefSeq" id="WP_260593949.1">
    <property type="nucleotide sequence ID" value="NZ_CP104003.1"/>
</dbReference>
<feature type="region of interest" description="Disordered" evidence="1">
    <location>
        <begin position="26"/>
        <end position="65"/>
    </location>
</feature>
<dbReference type="GeneID" id="74941008"/>
<dbReference type="InterPro" id="IPR053145">
    <property type="entry name" value="AB_hydrolase_Est10"/>
</dbReference>
<reference evidence="3" key="1">
    <citation type="submission" date="2022-09" db="EMBL/GenBank/DDBJ databases">
        <title>Diverse halophilic archaea isolated from saline environments.</title>
        <authorList>
            <person name="Cui H.-L."/>
        </authorList>
    </citation>
    <scope>NUCLEOTIDE SEQUENCE</scope>
    <source>
        <strain evidence="3">ZS-35-S2</strain>
    </source>
</reference>
<keyword evidence="3" id="KW-0378">Hydrolase</keyword>
<dbReference type="PANTHER" id="PTHR43265:SF1">
    <property type="entry name" value="ESTERASE ESTD"/>
    <property type="match status" value="1"/>
</dbReference>
<feature type="domain" description="DUF3887" evidence="2">
    <location>
        <begin position="76"/>
        <end position="162"/>
    </location>
</feature>
<dbReference type="SUPFAM" id="SSF53474">
    <property type="entry name" value="alpha/beta-Hydrolases"/>
    <property type="match status" value="1"/>
</dbReference>
<evidence type="ECO:0000256" key="1">
    <source>
        <dbReference type="SAM" id="MobiDB-lite"/>
    </source>
</evidence>
<dbReference type="Gene3D" id="3.40.50.1820">
    <property type="entry name" value="alpha/beta hydrolase"/>
    <property type="match status" value="1"/>
</dbReference>
<dbReference type="Proteomes" id="UP001057580">
    <property type="component" value="Chromosome"/>
</dbReference>
<proteinExistence type="predicted"/>
<evidence type="ECO:0000313" key="4">
    <source>
        <dbReference type="Proteomes" id="UP001057580"/>
    </source>
</evidence>
<keyword evidence="4" id="KW-1185">Reference proteome</keyword>
<gene>
    <name evidence="3" type="ORF">N0B31_01260</name>
</gene>
<dbReference type="KEGG" id="ssai:N0B31_01260"/>
<protein>
    <submittedName>
        <fullName evidence="3">Alpha/beta fold hydrolase</fullName>
    </submittedName>
</protein>
<dbReference type="PANTHER" id="PTHR43265">
    <property type="entry name" value="ESTERASE ESTD"/>
    <property type="match status" value="1"/>
</dbReference>
<accession>A0A9E7UBN6</accession>
<evidence type="ECO:0000259" key="2">
    <source>
        <dbReference type="Pfam" id="PF13026"/>
    </source>
</evidence>
<name>A0A9E7UBN6_9EURY</name>
<dbReference type="InterPro" id="IPR006311">
    <property type="entry name" value="TAT_signal"/>
</dbReference>
<dbReference type="PROSITE" id="PS51318">
    <property type="entry name" value="TAT"/>
    <property type="match status" value="1"/>
</dbReference>
<feature type="compositionally biased region" description="Pro residues" evidence="1">
    <location>
        <begin position="36"/>
        <end position="46"/>
    </location>
</feature>
<dbReference type="AlphaFoldDB" id="A0A9E7UBN6"/>
<dbReference type="Pfam" id="PF13026">
    <property type="entry name" value="DUF3887"/>
    <property type="match status" value="1"/>
</dbReference>
<feature type="compositionally biased region" description="Low complexity" evidence="1">
    <location>
        <begin position="47"/>
        <end position="63"/>
    </location>
</feature>
<evidence type="ECO:0000313" key="3">
    <source>
        <dbReference type="EMBL" id="UWM54919.1"/>
    </source>
</evidence>
<dbReference type="InterPro" id="IPR024981">
    <property type="entry name" value="DUF3887"/>
</dbReference>